<keyword evidence="2" id="KW-1185">Reference proteome</keyword>
<reference evidence="2" key="1">
    <citation type="submission" date="2015-09" db="EMBL/GenBank/DDBJ databases">
        <authorList>
            <consortium name="Pathogen Informatics"/>
        </authorList>
    </citation>
    <scope>NUCLEOTIDE SEQUENCE [LARGE SCALE GENOMIC DNA]</scope>
    <source>
        <strain evidence="2">Lake Konstanz</strain>
    </source>
</reference>
<dbReference type="Proteomes" id="UP000051952">
    <property type="component" value="Unassembled WGS sequence"/>
</dbReference>
<organism evidence="1 2">
    <name type="scientific">Bodo saltans</name>
    <name type="common">Flagellated protozoan</name>
    <dbReference type="NCBI Taxonomy" id="75058"/>
    <lineage>
        <taxon>Eukaryota</taxon>
        <taxon>Discoba</taxon>
        <taxon>Euglenozoa</taxon>
        <taxon>Kinetoplastea</taxon>
        <taxon>Metakinetoplastina</taxon>
        <taxon>Eubodonida</taxon>
        <taxon>Bodonidae</taxon>
        <taxon>Bodo</taxon>
    </lineage>
</organism>
<gene>
    <name evidence="1" type="ORF">BSAL_29170</name>
</gene>
<proteinExistence type="predicted"/>
<accession>A0A0S4JLV1</accession>
<evidence type="ECO:0000313" key="2">
    <source>
        <dbReference type="Proteomes" id="UP000051952"/>
    </source>
</evidence>
<name>A0A0S4JLV1_BODSA</name>
<dbReference type="VEuPathDB" id="TriTrypDB:BSAL_29170"/>
<sequence length="115" mass="13080">MSRRVVDLAAAQRQEKFIQEIRKWTKKSAHKRCSLAKLASKLDCSVGRVRQALKKAPQKARVVAEKIKVLRAVKRRSLKGDNATKVANDLKIKDLGLTTIRRLRRPAKQAHAMSR</sequence>
<dbReference type="AlphaFoldDB" id="A0A0S4JLV1"/>
<evidence type="ECO:0000313" key="1">
    <source>
        <dbReference type="EMBL" id="CUG90897.1"/>
    </source>
</evidence>
<dbReference type="EMBL" id="CYKH01001873">
    <property type="protein sequence ID" value="CUG90897.1"/>
    <property type="molecule type" value="Genomic_DNA"/>
</dbReference>
<protein>
    <submittedName>
        <fullName evidence="1">Uncharacterized protein</fullName>
    </submittedName>
</protein>